<accession>A0A813MIM0</accession>
<name>A0A813MIM0_9BILA</name>
<protein>
    <submittedName>
        <fullName evidence="1">Uncharacterized protein</fullName>
    </submittedName>
</protein>
<keyword evidence="2" id="KW-1185">Reference proteome</keyword>
<evidence type="ECO:0000313" key="1">
    <source>
        <dbReference type="EMBL" id="CAF0725250.1"/>
    </source>
</evidence>
<dbReference type="Proteomes" id="UP000663879">
    <property type="component" value="Unassembled WGS sequence"/>
</dbReference>
<comment type="caution">
    <text evidence="1">The sequence shown here is derived from an EMBL/GenBank/DDBJ whole genome shotgun (WGS) entry which is preliminary data.</text>
</comment>
<dbReference type="AlphaFoldDB" id="A0A813MIM0"/>
<proteinExistence type="predicted"/>
<reference evidence="1" key="1">
    <citation type="submission" date="2021-02" db="EMBL/GenBank/DDBJ databases">
        <authorList>
            <person name="Nowell W R."/>
        </authorList>
    </citation>
    <scope>NUCLEOTIDE SEQUENCE</scope>
    <source>
        <strain evidence="1">Ploen Becks lab</strain>
    </source>
</reference>
<evidence type="ECO:0000313" key="2">
    <source>
        <dbReference type="Proteomes" id="UP000663879"/>
    </source>
</evidence>
<dbReference type="EMBL" id="CAJNOC010000193">
    <property type="protein sequence ID" value="CAF0725250.1"/>
    <property type="molecule type" value="Genomic_DNA"/>
</dbReference>
<gene>
    <name evidence="1" type="ORF">OXX778_LOCUS2472</name>
</gene>
<dbReference type="OrthoDB" id="9989885at2759"/>
<sequence length="142" mass="16677">MQHVYLFFCGCESWSLTEASSEKLNCIARTFYRIICGIKQSESHKTNEQIYAIVNQIPITEKLRKRQLEFIGHCLRMPPEEPANIYALYQSRVREKNKYIKQISKFITYDSRLKLTTAEISKYASDKRSWSSLITESKKPGR</sequence>
<organism evidence="1 2">
    <name type="scientific">Brachionus calyciflorus</name>
    <dbReference type="NCBI Taxonomy" id="104777"/>
    <lineage>
        <taxon>Eukaryota</taxon>
        <taxon>Metazoa</taxon>
        <taxon>Spiralia</taxon>
        <taxon>Gnathifera</taxon>
        <taxon>Rotifera</taxon>
        <taxon>Eurotatoria</taxon>
        <taxon>Monogononta</taxon>
        <taxon>Pseudotrocha</taxon>
        <taxon>Ploima</taxon>
        <taxon>Brachionidae</taxon>
        <taxon>Brachionus</taxon>
    </lineage>
</organism>